<dbReference type="HOGENOM" id="CLU_016704_1_0_1"/>
<protein>
    <recommendedName>
        <fullName evidence="3">SWIM-type domain-containing protein</fullName>
    </recommendedName>
</protein>
<keyword evidence="1" id="KW-0863">Zinc-finger</keyword>
<sequence length="681" mass="78049">MPSEAVELIQEYLDFLRPGEMVPRIQATYPEVTANQVHTAWRELSKAHWYRAEQQLESVTILLGESRFHDDIDVFQLSDVPDGVDIVAWGMKKIAGSLEGSIVEIGMDATYNTNSKHLELYSIMAEYDNAGYPLCYCLLTTATAIDQKKRTKSLASFASACKKMYGVEPTFAHLDKDMAEIGCVKEVWPKAKTNICWWHLDRAVSKRLSTNKLQTTPYKLQRQPCSSTDIADYEGGLPEDITPPAVPSALTAGRQPGVGLTIRVPALTQKPPLTQPQATETTAPDTELSPSVKPEGGQQAPPARSSQRIFCPAEHRPKIRRLMEKHYCAHPLIPGESGPTTTEIKRWAVSQMYMYCISNELPEVWAYLWENWYREGRWELWARSVHSQIPVLKTTMILEAHWRRIKRDFLNKFHMPRCDLLAWILVTKLAPTYYRKLARVFTDTGRYRELASWRKDFKKRWRALETRPITQPMNDAYRPDVALWVCTCPSFATSRFLLCKHLIQRVHPVPALFFAEVKRARTTPFWSHSTLIPLASDDIDSEPCDDGQPEPNECNDEEVRSVYSDESDIDEELENFVPMPGGGATFEEAMHEKIKLIRDFADGLEYQIQFRDDRLLHTLERQGAAFLRLALECLEKEKRMRATRGPNPLTWDSSTTNAMFYRSRPNNSRAVDITHQTLFSK</sequence>
<feature type="domain" description="SWIM-type" evidence="3">
    <location>
        <begin position="477"/>
        <end position="510"/>
    </location>
</feature>
<accession>A8N886</accession>
<gene>
    <name evidence="4" type="ORF">CC1G_03933</name>
</gene>
<keyword evidence="5" id="KW-1185">Reference proteome</keyword>
<dbReference type="EMBL" id="AACS02000007">
    <property type="protein sequence ID" value="EAU90664.2"/>
    <property type="molecule type" value="Genomic_DNA"/>
</dbReference>
<dbReference type="RefSeq" id="XP_001831042.2">
    <property type="nucleotide sequence ID" value="XM_001830990.2"/>
</dbReference>
<dbReference type="eggNOG" id="ENOG502T52Y">
    <property type="taxonomic scope" value="Eukaryota"/>
</dbReference>
<dbReference type="Proteomes" id="UP000001861">
    <property type="component" value="Unassembled WGS sequence"/>
</dbReference>
<dbReference type="GeneID" id="6007497"/>
<feature type="region of interest" description="Disordered" evidence="2">
    <location>
        <begin position="538"/>
        <end position="559"/>
    </location>
</feature>
<evidence type="ECO:0000259" key="3">
    <source>
        <dbReference type="PROSITE" id="PS50966"/>
    </source>
</evidence>
<reference evidence="4 5" key="1">
    <citation type="journal article" date="2010" name="Proc. Natl. Acad. Sci. U.S.A.">
        <title>Insights into evolution of multicellular fungi from the assembled chromosomes of the mushroom Coprinopsis cinerea (Coprinus cinereus).</title>
        <authorList>
            <person name="Stajich J.E."/>
            <person name="Wilke S.K."/>
            <person name="Ahren D."/>
            <person name="Au C.H."/>
            <person name="Birren B.W."/>
            <person name="Borodovsky M."/>
            <person name="Burns C."/>
            <person name="Canback B."/>
            <person name="Casselton L.A."/>
            <person name="Cheng C.K."/>
            <person name="Deng J."/>
            <person name="Dietrich F.S."/>
            <person name="Fargo D.C."/>
            <person name="Farman M.L."/>
            <person name="Gathman A.C."/>
            <person name="Goldberg J."/>
            <person name="Guigo R."/>
            <person name="Hoegger P.J."/>
            <person name="Hooker J.B."/>
            <person name="Huggins A."/>
            <person name="James T.Y."/>
            <person name="Kamada T."/>
            <person name="Kilaru S."/>
            <person name="Kodira C."/>
            <person name="Kues U."/>
            <person name="Kupfer D."/>
            <person name="Kwan H.S."/>
            <person name="Lomsadze A."/>
            <person name="Li W."/>
            <person name="Lilly W.W."/>
            <person name="Ma L.J."/>
            <person name="Mackey A.J."/>
            <person name="Manning G."/>
            <person name="Martin F."/>
            <person name="Muraguchi H."/>
            <person name="Natvig D.O."/>
            <person name="Palmerini H."/>
            <person name="Ramesh M.A."/>
            <person name="Rehmeyer C.J."/>
            <person name="Roe B.A."/>
            <person name="Shenoy N."/>
            <person name="Stanke M."/>
            <person name="Ter-Hovhannisyan V."/>
            <person name="Tunlid A."/>
            <person name="Velagapudi R."/>
            <person name="Vision T.J."/>
            <person name="Zeng Q."/>
            <person name="Zolan M.E."/>
            <person name="Pukkila P.J."/>
        </authorList>
    </citation>
    <scope>NUCLEOTIDE SEQUENCE [LARGE SCALE GENOMIC DNA]</scope>
    <source>
        <strain evidence="5">Okayama-7 / 130 / ATCC MYA-4618 / FGSC 9003</strain>
    </source>
</reference>
<evidence type="ECO:0000313" key="5">
    <source>
        <dbReference type="Proteomes" id="UP000001861"/>
    </source>
</evidence>
<dbReference type="AlphaFoldDB" id="A8N886"/>
<feature type="compositionally biased region" description="Acidic residues" evidence="2">
    <location>
        <begin position="538"/>
        <end position="556"/>
    </location>
</feature>
<dbReference type="VEuPathDB" id="FungiDB:CC1G_03933"/>
<feature type="region of interest" description="Disordered" evidence="2">
    <location>
        <begin position="266"/>
        <end position="307"/>
    </location>
</feature>
<comment type="caution">
    <text evidence="4">The sequence shown here is derived from an EMBL/GenBank/DDBJ whole genome shotgun (WGS) entry which is preliminary data.</text>
</comment>
<evidence type="ECO:0000313" key="4">
    <source>
        <dbReference type="EMBL" id="EAU90664.2"/>
    </source>
</evidence>
<dbReference type="KEGG" id="cci:CC1G_03933"/>
<dbReference type="GO" id="GO:0008270">
    <property type="term" value="F:zinc ion binding"/>
    <property type="evidence" value="ECO:0007669"/>
    <property type="project" value="UniProtKB-KW"/>
</dbReference>
<dbReference type="PROSITE" id="PS50966">
    <property type="entry name" value="ZF_SWIM"/>
    <property type="match status" value="1"/>
</dbReference>
<dbReference type="STRING" id="240176.A8N886"/>
<keyword evidence="1" id="KW-0479">Metal-binding</keyword>
<dbReference type="OMA" id="RIKHDFL"/>
<feature type="compositionally biased region" description="Polar residues" evidence="2">
    <location>
        <begin position="271"/>
        <end position="284"/>
    </location>
</feature>
<evidence type="ECO:0000256" key="1">
    <source>
        <dbReference type="PROSITE-ProRule" id="PRU00325"/>
    </source>
</evidence>
<dbReference type="InterPro" id="IPR018289">
    <property type="entry name" value="MULE_transposase_dom"/>
</dbReference>
<dbReference type="InParanoid" id="A8N886"/>
<proteinExistence type="predicted"/>
<dbReference type="Pfam" id="PF10551">
    <property type="entry name" value="MULE"/>
    <property type="match status" value="1"/>
</dbReference>
<keyword evidence="1" id="KW-0862">Zinc</keyword>
<dbReference type="InterPro" id="IPR007527">
    <property type="entry name" value="Znf_SWIM"/>
</dbReference>
<organism evidence="4 5">
    <name type="scientific">Coprinopsis cinerea (strain Okayama-7 / 130 / ATCC MYA-4618 / FGSC 9003)</name>
    <name type="common">Inky cap fungus</name>
    <name type="synonym">Hormographiella aspergillata</name>
    <dbReference type="NCBI Taxonomy" id="240176"/>
    <lineage>
        <taxon>Eukaryota</taxon>
        <taxon>Fungi</taxon>
        <taxon>Dikarya</taxon>
        <taxon>Basidiomycota</taxon>
        <taxon>Agaricomycotina</taxon>
        <taxon>Agaricomycetes</taxon>
        <taxon>Agaricomycetidae</taxon>
        <taxon>Agaricales</taxon>
        <taxon>Agaricineae</taxon>
        <taxon>Psathyrellaceae</taxon>
        <taxon>Coprinopsis</taxon>
    </lineage>
</organism>
<name>A8N886_COPC7</name>
<evidence type="ECO:0000256" key="2">
    <source>
        <dbReference type="SAM" id="MobiDB-lite"/>
    </source>
</evidence>
<dbReference type="OrthoDB" id="3262412at2759"/>